<evidence type="ECO:0000256" key="1">
    <source>
        <dbReference type="SAM" id="MobiDB-lite"/>
    </source>
</evidence>
<organism evidence="3">
    <name type="scientific">Guillardia theta (strain CCMP2712)</name>
    <name type="common">Cryptophyte</name>
    <dbReference type="NCBI Taxonomy" id="905079"/>
    <lineage>
        <taxon>Eukaryota</taxon>
        <taxon>Cryptophyceae</taxon>
        <taxon>Pyrenomonadales</taxon>
        <taxon>Geminigeraceae</taxon>
        <taxon>Guillardia</taxon>
    </lineage>
</organism>
<proteinExistence type="predicted"/>
<accession>L1JG29</accession>
<keyword evidence="2" id="KW-0732">Signal</keyword>
<evidence type="ECO:0000256" key="2">
    <source>
        <dbReference type="SAM" id="SignalP"/>
    </source>
</evidence>
<gene>
    <name evidence="3" type="ORF">GUITHDRAFT_106913</name>
</gene>
<dbReference type="Proteomes" id="UP000011087">
    <property type="component" value="Unassembled WGS sequence"/>
</dbReference>
<feature type="chain" id="PRO_5008771404" description="Hexosyltransferase" evidence="2">
    <location>
        <begin position="20"/>
        <end position="486"/>
    </location>
</feature>
<dbReference type="RefSeq" id="XP_005834453.1">
    <property type="nucleotide sequence ID" value="XM_005834396.1"/>
</dbReference>
<sequence>MRWPAIAMLMMIGAAAAGGREGREGGGGREALPTSRGDEIVVSHPRQDELVVLQEHANFTITLSVGGRLKVPLHGLLVLHLNEDRIAILCPKPAEQLEDCPNGPTEEGDGDVEGNGEKCKEFSVEVGGLKTAEYVLTVELVDVLGNPIRIARRHFNALVLNEIDESLPPHPVFNVIIFSMDRACQLDQLLSSVQERIVNANSSMFRWQVLYKFSNKKFGDGYRKVKKMFPWVSFHQQSNLSSSVTSAYFDMFVAEGGDAKSFKGDYLRLVDDRSPFILHFVDDMVVTGVWSVQEQVFAYRLLSLRPDVLTVSLRLHPGITRCYATGSDRTPPPSFDPEMTWNWMNMMGDWAYPMSLDAHIFRTEDHARLAMALQYMNPNTLEGQMASFCFSGNSACPPRMSCYREAKVINIPANRVQNTFPNRYMSDAPSPALLNTEFLFNRRLITKHLWDKTFDTVHVPQPLIFAVGNLQHEMSEIVREPGDDSE</sequence>
<evidence type="ECO:0000313" key="3">
    <source>
        <dbReference type="EMBL" id="EKX47473.1"/>
    </source>
</evidence>
<reference evidence="3 5" key="1">
    <citation type="journal article" date="2012" name="Nature">
        <title>Algal genomes reveal evolutionary mosaicism and the fate of nucleomorphs.</title>
        <authorList>
            <consortium name="DOE Joint Genome Institute"/>
            <person name="Curtis B.A."/>
            <person name="Tanifuji G."/>
            <person name="Burki F."/>
            <person name="Gruber A."/>
            <person name="Irimia M."/>
            <person name="Maruyama S."/>
            <person name="Arias M.C."/>
            <person name="Ball S.G."/>
            <person name="Gile G.H."/>
            <person name="Hirakawa Y."/>
            <person name="Hopkins J.F."/>
            <person name="Kuo A."/>
            <person name="Rensing S.A."/>
            <person name="Schmutz J."/>
            <person name="Symeonidi A."/>
            <person name="Elias M."/>
            <person name="Eveleigh R.J."/>
            <person name="Herman E.K."/>
            <person name="Klute M.J."/>
            <person name="Nakayama T."/>
            <person name="Obornik M."/>
            <person name="Reyes-Prieto A."/>
            <person name="Armbrust E.V."/>
            <person name="Aves S.J."/>
            <person name="Beiko R.G."/>
            <person name="Coutinho P."/>
            <person name="Dacks J.B."/>
            <person name="Durnford D.G."/>
            <person name="Fast N.M."/>
            <person name="Green B.R."/>
            <person name="Grisdale C.J."/>
            <person name="Hempel F."/>
            <person name="Henrissat B."/>
            <person name="Hoppner M.P."/>
            <person name="Ishida K."/>
            <person name="Kim E."/>
            <person name="Koreny L."/>
            <person name="Kroth P.G."/>
            <person name="Liu Y."/>
            <person name="Malik S.B."/>
            <person name="Maier U.G."/>
            <person name="McRose D."/>
            <person name="Mock T."/>
            <person name="Neilson J.A."/>
            <person name="Onodera N.T."/>
            <person name="Poole A.M."/>
            <person name="Pritham E.J."/>
            <person name="Richards T.A."/>
            <person name="Rocap G."/>
            <person name="Roy S.W."/>
            <person name="Sarai C."/>
            <person name="Schaack S."/>
            <person name="Shirato S."/>
            <person name="Slamovits C.H."/>
            <person name="Spencer D.F."/>
            <person name="Suzuki S."/>
            <person name="Worden A.Z."/>
            <person name="Zauner S."/>
            <person name="Barry K."/>
            <person name="Bell C."/>
            <person name="Bharti A.K."/>
            <person name="Crow J.A."/>
            <person name="Grimwood J."/>
            <person name="Kramer R."/>
            <person name="Lindquist E."/>
            <person name="Lucas S."/>
            <person name="Salamov A."/>
            <person name="McFadden G.I."/>
            <person name="Lane C.E."/>
            <person name="Keeling P.J."/>
            <person name="Gray M.W."/>
            <person name="Grigoriev I.V."/>
            <person name="Archibald J.M."/>
        </authorList>
    </citation>
    <scope>NUCLEOTIDE SEQUENCE</scope>
    <source>
        <strain evidence="3 5">CCMP2712</strain>
    </source>
</reference>
<dbReference type="AlphaFoldDB" id="L1JG29"/>
<name>L1JG29_GUITC</name>
<feature type="region of interest" description="Disordered" evidence="1">
    <location>
        <begin position="97"/>
        <end position="116"/>
    </location>
</feature>
<evidence type="ECO:0000313" key="5">
    <source>
        <dbReference type="Proteomes" id="UP000011087"/>
    </source>
</evidence>
<dbReference type="HOGENOM" id="CLU_561969_0_0_1"/>
<evidence type="ECO:0008006" key="6">
    <source>
        <dbReference type="Google" id="ProtNLM"/>
    </source>
</evidence>
<feature type="signal peptide" evidence="2">
    <location>
        <begin position="1"/>
        <end position="19"/>
    </location>
</feature>
<protein>
    <recommendedName>
        <fullName evidence="6">Hexosyltransferase</fullName>
    </recommendedName>
</protein>
<dbReference type="PaxDb" id="55529-EKX47473"/>
<dbReference type="EnsemblProtists" id="EKX47473">
    <property type="protein sequence ID" value="EKX47473"/>
    <property type="gene ID" value="GUITHDRAFT_106913"/>
</dbReference>
<dbReference type="KEGG" id="gtt:GUITHDRAFT_106913"/>
<reference evidence="4" key="3">
    <citation type="submission" date="2015-06" db="UniProtKB">
        <authorList>
            <consortium name="EnsemblProtists"/>
        </authorList>
    </citation>
    <scope>IDENTIFICATION</scope>
</reference>
<evidence type="ECO:0000313" key="4">
    <source>
        <dbReference type="EnsemblProtists" id="EKX47473"/>
    </source>
</evidence>
<keyword evidence="5" id="KW-1185">Reference proteome</keyword>
<dbReference type="GeneID" id="17304136"/>
<dbReference type="EMBL" id="JH992990">
    <property type="protein sequence ID" value="EKX47473.1"/>
    <property type="molecule type" value="Genomic_DNA"/>
</dbReference>
<reference evidence="5" key="2">
    <citation type="submission" date="2012-11" db="EMBL/GenBank/DDBJ databases">
        <authorList>
            <person name="Kuo A."/>
            <person name="Curtis B.A."/>
            <person name="Tanifuji G."/>
            <person name="Burki F."/>
            <person name="Gruber A."/>
            <person name="Irimia M."/>
            <person name="Maruyama S."/>
            <person name="Arias M.C."/>
            <person name="Ball S.G."/>
            <person name="Gile G.H."/>
            <person name="Hirakawa Y."/>
            <person name="Hopkins J.F."/>
            <person name="Rensing S.A."/>
            <person name="Schmutz J."/>
            <person name="Symeonidi A."/>
            <person name="Elias M."/>
            <person name="Eveleigh R.J."/>
            <person name="Herman E.K."/>
            <person name="Klute M.J."/>
            <person name="Nakayama T."/>
            <person name="Obornik M."/>
            <person name="Reyes-Prieto A."/>
            <person name="Armbrust E.V."/>
            <person name="Aves S.J."/>
            <person name="Beiko R.G."/>
            <person name="Coutinho P."/>
            <person name="Dacks J.B."/>
            <person name="Durnford D.G."/>
            <person name="Fast N.M."/>
            <person name="Green B.R."/>
            <person name="Grisdale C."/>
            <person name="Hempe F."/>
            <person name="Henrissat B."/>
            <person name="Hoppner M.P."/>
            <person name="Ishida K.-I."/>
            <person name="Kim E."/>
            <person name="Koreny L."/>
            <person name="Kroth P.G."/>
            <person name="Liu Y."/>
            <person name="Malik S.-B."/>
            <person name="Maier U.G."/>
            <person name="McRose D."/>
            <person name="Mock T."/>
            <person name="Neilson J.A."/>
            <person name="Onodera N.T."/>
            <person name="Poole A.M."/>
            <person name="Pritham E.J."/>
            <person name="Richards T.A."/>
            <person name="Rocap G."/>
            <person name="Roy S.W."/>
            <person name="Sarai C."/>
            <person name="Schaack S."/>
            <person name="Shirato S."/>
            <person name="Slamovits C.H."/>
            <person name="Spencer D.F."/>
            <person name="Suzuki S."/>
            <person name="Worden A.Z."/>
            <person name="Zauner S."/>
            <person name="Barry K."/>
            <person name="Bell C."/>
            <person name="Bharti A.K."/>
            <person name="Crow J.A."/>
            <person name="Grimwood J."/>
            <person name="Kramer R."/>
            <person name="Lindquist E."/>
            <person name="Lucas S."/>
            <person name="Salamov A."/>
            <person name="McFadden G.I."/>
            <person name="Lane C.E."/>
            <person name="Keeling P.J."/>
            <person name="Gray M.W."/>
            <person name="Grigoriev I.V."/>
            <person name="Archibald J.M."/>
        </authorList>
    </citation>
    <scope>NUCLEOTIDE SEQUENCE</scope>
    <source>
        <strain evidence="5">CCMP2712</strain>
    </source>
</reference>